<dbReference type="Pfam" id="PF05534">
    <property type="entry name" value="HicB"/>
    <property type="match status" value="1"/>
</dbReference>
<dbReference type="SUPFAM" id="SSF47598">
    <property type="entry name" value="Ribbon-helix-helix"/>
    <property type="match status" value="1"/>
</dbReference>
<sequence length="90" mass="10591">MPKTNIMTIRVPEELKEQIENTALLQGVSINQFAVYAFTKELSELENSHYFKKYLHGKKKTDILKGFDEVMQKVKKREVESWDRLEESNA</sequence>
<dbReference type="NCBIfam" id="NF041551">
    <property type="entry name" value="YlcI_YnfO_N"/>
    <property type="match status" value="1"/>
</dbReference>
<name>A0A3P3XM46_9SPIR</name>
<gene>
    <name evidence="1" type="ORF">SPIRO4BDMA_20014</name>
</gene>
<proteinExistence type="predicted"/>
<dbReference type="AlphaFoldDB" id="A0A3P3XM46"/>
<accession>A0A3P3XM46</accession>
<evidence type="ECO:0000313" key="1">
    <source>
        <dbReference type="EMBL" id="SLM17360.1"/>
    </source>
</evidence>
<dbReference type="InterPro" id="IPR008651">
    <property type="entry name" value="Uncharacterised_HicB"/>
</dbReference>
<organism evidence="1">
    <name type="scientific">uncultured spirochete</name>
    <dbReference type="NCBI Taxonomy" id="156406"/>
    <lineage>
        <taxon>Bacteria</taxon>
        <taxon>Pseudomonadati</taxon>
        <taxon>Spirochaetota</taxon>
        <taxon>Spirochaetia</taxon>
        <taxon>Spirochaetales</taxon>
        <taxon>environmental samples</taxon>
    </lineage>
</organism>
<protein>
    <submittedName>
        <fullName evidence="1">Ribbon-helix-helix protein, CopG family</fullName>
    </submittedName>
</protein>
<reference evidence="1" key="1">
    <citation type="submission" date="2017-02" db="EMBL/GenBank/DDBJ databases">
        <authorList>
            <person name="Regsiter A."/>
            <person name="William W."/>
        </authorList>
    </citation>
    <scope>NUCLEOTIDE SEQUENCE</scope>
    <source>
        <strain evidence="1">BdmA 4</strain>
    </source>
</reference>
<dbReference type="InterPro" id="IPR013321">
    <property type="entry name" value="Arc_rbn_hlx_hlx"/>
</dbReference>
<dbReference type="InterPro" id="IPR010985">
    <property type="entry name" value="Ribbon_hlx_hlx"/>
</dbReference>
<dbReference type="GO" id="GO:0006355">
    <property type="term" value="P:regulation of DNA-templated transcription"/>
    <property type="evidence" value="ECO:0007669"/>
    <property type="project" value="InterPro"/>
</dbReference>
<dbReference type="EMBL" id="FWDO01000002">
    <property type="protein sequence ID" value="SLM17360.1"/>
    <property type="molecule type" value="Genomic_DNA"/>
</dbReference>
<dbReference type="Gene3D" id="1.10.1220.10">
    <property type="entry name" value="Met repressor-like"/>
    <property type="match status" value="1"/>
</dbReference>